<evidence type="ECO:0000313" key="8">
    <source>
        <dbReference type="Proteomes" id="UP001549321"/>
    </source>
</evidence>
<feature type="transmembrane region" description="Helical" evidence="5">
    <location>
        <begin position="112"/>
        <end position="133"/>
    </location>
</feature>
<feature type="transmembrane region" description="Helical" evidence="5">
    <location>
        <begin position="368"/>
        <end position="392"/>
    </location>
</feature>
<dbReference type="InterPro" id="IPR036259">
    <property type="entry name" value="MFS_trans_sf"/>
</dbReference>
<keyword evidence="8" id="KW-1185">Reference proteome</keyword>
<evidence type="ECO:0000313" key="7">
    <source>
        <dbReference type="EMBL" id="MET4635405.1"/>
    </source>
</evidence>
<feature type="transmembrane region" description="Helical" evidence="5">
    <location>
        <begin position="87"/>
        <end position="106"/>
    </location>
</feature>
<feature type="transmembrane region" description="Helical" evidence="5">
    <location>
        <begin position="454"/>
        <end position="480"/>
    </location>
</feature>
<dbReference type="Gene3D" id="1.20.1250.20">
    <property type="entry name" value="MFS general substrate transporter like domains"/>
    <property type="match status" value="1"/>
</dbReference>
<feature type="transmembrane region" description="Helical" evidence="5">
    <location>
        <begin position="145"/>
        <end position="163"/>
    </location>
</feature>
<feature type="transmembrane region" description="Helical" evidence="5">
    <location>
        <begin position="21"/>
        <end position="44"/>
    </location>
</feature>
<dbReference type="PROSITE" id="PS50850">
    <property type="entry name" value="MFS"/>
    <property type="match status" value="1"/>
</dbReference>
<feature type="transmembrane region" description="Helical" evidence="5">
    <location>
        <begin position="240"/>
        <end position="259"/>
    </location>
</feature>
<reference evidence="7 8" key="1">
    <citation type="submission" date="2024-06" db="EMBL/GenBank/DDBJ databases">
        <title>Sorghum-associated microbial communities from plants grown in Nebraska, USA.</title>
        <authorList>
            <person name="Schachtman D."/>
        </authorList>
    </citation>
    <scope>NUCLEOTIDE SEQUENCE [LARGE SCALE GENOMIC DNA]</scope>
    <source>
        <strain evidence="7 8">3207</strain>
    </source>
</reference>
<feature type="transmembrane region" description="Helical" evidence="5">
    <location>
        <begin position="313"/>
        <end position="331"/>
    </location>
</feature>
<dbReference type="CDD" id="cd17502">
    <property type="entry name" value="MFS_Azr1_MDR_like"/>
    <property type="match status" value="1"/>
</dbReference>
<evidence type="ECO:0000256" key="1">
    <source>
        <dbReference type="ARBA" id="ARBA00004141"/>
    </source>
</evidence>
<dbReference type="PANTHER" id="PTHR23501">
    <property type="entry name" value="MAJOR FACILITATOR SUPERFAMILY"/>
    <property type="match status" value="1"/>
</dbReference>
<dbReference type="InterPro" id="IPR020846">
    <property type="entry name" value="MFS_dom"/>
</dbReference>
<gene>
    <name evidence="7" type="ORF">ABIE08_003351</name>
</gene>
<dbReference type="RefSeq" id="WP_354552713.1">
    <property type="nucleotide sequence ID" value="NZ_JBEPSM010000002.1"/>
</dbReference>
<feature type="transmembrane region" description="Helical" evidence="5">
    <location>
        <begin position="343"/>
        <end position="362"/>
    </location>
</feature>
<accession>A0ABV2R297</accession>
<dbReference type="PANTHER" id="PTHR23501:SF197">
    <property type="entry name" value="COMD"/>
    <property type="match status" value="1"/>
</dbReference>
<organism evidence="7 8">
    <name type="scientific">Kaistia defluvii</name>
    <dbReference type="NCBI Taxonomy" id="410841"/>
    <lineage>
        <taxon>Bacteria</taxon>
        <taxon>Pseudomonadati</taxon>
        <taxon>Pseudomonadota</taxon>
        <taxon>Alphaproteobacteria</taxon>
        <taxon>Hyphomicrobiales</taxon>
        <taxon>Kaistiaceae</taxon>
        <taxon>Kaistia</taxon>
    </lineage>
</organism>
<sequence length="499" mass="51670">MDASVSARPGPAPLDQATIRSIVLGVMLAMFLAALDQTIVATALPTIGRELGDLQNIAWVVTAYLLSSTAVTPLYGKLSDIHGRRTVLLIAIVIFIIGSVACALAPTMTGLIIARFLQGLGGGGLISLAHTITGDAIAPKERAKYMGYFGAVFAAASVAGPVLGGVLSESLNWTVIFWINVPLGLLAFAMTFNALKKLPRNDRPHKLDIIGAVLLVAAAVLLLLALSWGGVSYPWSSWEIIGLFVASLAAWALFVFRVLNAPEPFLPVGVLRDQVVATATLAGFFGIGTMVGLSIYMPLFFQSVLHMSAAESGFALIPLSIGTVFGAQFSGRVMARVQHYKRSPMIGLTVAMVLTGVLAVWAGRLDVISIEVILTFIGAGLGTLFPVTIVVAQNAVQAHHLGTATATINFMRSLGSAILVAAFGAIFLGGLGAISGGTGTSVEAKIAAAAEAGVSLAGAFNGVFIAATICIAISLALLAIMEERPLRGGRSPVPTAVEV</sequence>
<dbReference type="Gene3D" id="1.20.1720.10">
    <property type="entry name" value="Multidrug resistance protein D"/>
    <property type="match status" value="1"/>
</dbReference>
<feature type="transmembrane region" description="Helical" evidence="5">
    <location>
        <begin position="207"/>
        <end position="228"/>
    </location>
</feature>
<feature type="transmembrane region" description="Helical" evidence="5">
    <location>
        <begin position="279"/>
        <end position="301"/>
    </location>
</feature>
<evidence type="ECO:0000259" key="6">
    <source>
        <dbReference type="PROSITE" id="PS50850"/>
    </source>
</evidence>
<evidence type="ECO:0000256" key="2">
    <source>
        <dbReference type="ARBA" id="ARBA00022692"/>
    </source>
</evidence>
<evidence type="ECO:0000256" key="4">
    <source>
        <dbReference type="ARBA" id="ARBA00023136"/>
    </source>
</evidence>
<feature type="transmembrane region" description="Helical" evidence="5">
    <location>
        <begin position="175"/>
        <end position="195"/>
    </location>
</feature>
<dbReference type="SUPFAM" id="SSF103473">
    <property type="entry name" value="MFS general substrate transporter"/>
    <property type="match status" value="1"/>
</dbReference>
<proteinExistence type="predicted"/>
<protein>
    <submittedName>
        <fullName evidence="7">EmrB/QacA subfamily drug resistance transporter</fullName>
    </submittedName>
</protein>
<keyword evidence="2 5" id="KW-0812">Transmembrane</keyword>
<keyword evidence="4 5" id="KW-0472">Membrane</keyword>
<dbReference type="PRINTS" id="PR01036">
    <property type="entry name" value="TCRTETB"/>
</dbReference>
<evidence type="ECO:0000256" key="5">
    <source>
        <dbReference type="SAM" id="Phobius"/>
    </source>
</evidence>
<evidence type="ECO:0000256" key="3">
    <source>
        <dbReference type="ARBA" id="ARBA00022989"/>
    </source>
</evidence>
<dbReference type="Pfam" id="PF07690">
    <property type="entry name" value="MFS_1"/>
    <property type="match status" value="1"/>
</dbReference>
<name>A0ABV2R297_9HYPH</name>
<feature type="domain" description="Major facilitator superfamily (MFS) profile" evidence="6">
    <location>
        <begin position="22"/>
        <end position="485"/>
    </location>
</feature>
<dbReference type="EMBL" id="JBEPSM010000002">
    <property type="protein sequence ID" value="MET4635405.1"/>
    <property type="molecule type" value="Genomic_DNA"/>
</dbReference>
<dbReference type="InterPro" id="IPR011701">
    <property type="entry name" value="MFS"/>
</dbReference>
<comment type="subcellular location">
    <subcellularLocation>
        <location evidence="1">Membrane</location>
        <topology evidence="1">Multi-pass membrane protein</topology>
    </subcellularLocation>
</comment>
<feature type="transmembrane region" description="Helical" evidence="5">
    <location>
        <begin position="56"/>
        <end position="75"/>
    </location>
</feature>
<dbReference type="Proteomes" id="UP001549321">
    <property type="component" value="Unassembled WGS sequence"/>
</dbReference>
<keyword evidence="3 5" id="KW-1133">Transmembrane helix</keyword>
<feature type="transmembrane region" description="Helical" evidence="5">
    <location>
        <begin position="413"/>
        <end position="434"/>
    </location>
</feature>
<comment type="caution">
    <text evidence="7">The sequence shown here is derived from an EMBL/GenBank/DDBJ whole genome shotgun (WGS) entry which is preliminary data.</text>
</comment>